<reference evidence="1 2" key="1">
    <citation type="submission" date="2019-12" db="EMBL/GenBank/DDBJ databases">
        <title>Strain KN286 was isolated from seawater, which was collected from Caroline Seamount in the tropical western Pacific.</title>
        <authorList>
            <person name="Wang Q."/>
        </authorList>
    </citation>
    <scope>NUCLEOTIDE SEQUENCE [LARGE SCALE GENOMIC DNA]</scope>
    <source>
        <strain evidence="1 2">KN286</strain>
    </source>
</reference>
<sequence length="114" mass="11554">MTRTPRIAATLLLLCLMLIGQTGLVMARGAAGTMMVLCIGGEMRSVVMDDPFAPPAPDHDCEICCLGTADGSCAAAAASIPAGPAPQQHLPRLFVASKAAPAPDASARAPPFPV</sequence>
<evidence type="ECO:0000313" key="1">
    <source>
        <dbReference type="EMBL" id="MXU66573.1"/>
    </source>
</evidence>
<keyword evidence="2" id="KW-1185">Reference proteome</keyword>
<protein>
    <recommendedName>
        <fullName evidence="3">DUF2946 domain-containing protein</fullName>
    </recommendedName>
</protein>
<evidence type="ECO:0008006" key="3">
    <source>
        <dbReference type="Google" id="ProtNLM"/>
    </source>
</evidence>
<comment type="caution">
    <text evidence="1">The sequence shown here is derived from an EMBL/GenBank/DDBJ whole genome shotgun (WGS) entry which is preliminary data.</text>
</comment>
<dbReference type="Proteomes" id="UP000436016">
    <property type="component" value="Unassembled WGS sequence"/>
</dbReference>
<dbReference type="AlphaFoldDB" id="A0A6B0TZZ2"/>
<proteinExistence type="predicted"/>
<dbReference type="RefSeq" id="WP_160856184.1">
    <property type="nucleotide sequence ID" value="NZ_WUWG01000006.1"/>
</dbReference>
<gene>
    <name evidence="1" type="ORF">GSH16_14075</name>
</gene>
<dbReference type="EMBL" id="WUWG01000006">
    <property type="protein sequence ID" value="MXU66573.1"/>
    <property type="molecule type" value="Genomic_DNA"/>
</dbReference>
<organism evidence="1 2">
    <name type="scientific">Oceanomicrobium pacificus</name>
    <dbReference type="NCBI Taxonomy" id="2692916"/>
    <lineage>
        <taxon>Bacteria</taxon>
        <taxon>Pseudomonadati</taxon>
        <taxon>Pseudomonadota</taxon>
        <taxon>Alphaproteobacteria</taxon>
        <taxon>Rhodobacterales</taxon>
        <taxon>Paracoccaceae</taxon>
        <taxon>Oceanomicrobium</taxon>
    </lineage>
</organism>
<accession>A0A6B0TZZ2</accession>
<evidence type="ECO:0000313" key="2">
    <source>
        <dbReference type="Proteomes" id="UP000436016"/>
    </source>
</evidence>
<name>A0A6B0TZZ2_9RHOB</name>